<accession>A0AAV7RNI6</accession>
<organism evidence="2 3">
    <name type="scientific">Pleurodeles waltl</name>
    <name type="common">Iberian ribbed newt</name>
    <dbReference type="NCBI Taxonomy" id="8319"/>
    <lineage>
        <taxon>Eukaryota</taxon>
        <taxon>Metazoa</taxon>
        <taxon>Chordata</taxon>
        <taxon>Craniata</taxon>
        <taxon>Vertebrata</taxon>
        <taxon>Euteleostomi</taxon>
        <taxon>Amphibia</taxon>
        <taxon>Batrachia</taxon>
        <taxon>Caudata</taxon>
        <taxon>Salamandroidea</taxon>
        <taxon>Salamandridae</taxon>
        <taxon>Pleurodelinae</taxon>
        <taxon>Pleurodeles</taxon>
    </lineage>
</organism>
<name>A0AAV7RNI6_PLEWA</name>
<dbReference type="Proteomes" id="UP001066276">
    <property type="component" value="Chromosome 5"/>
</dbReference>
<proteinExistence type="predicted"/>
<keyword evidence="3" id="KW-1185">Reference proteome</keyword>
<comment type="caution">
    <text evidence="2">The sequence shown here is derived from an EMBL/GenBank/DDBJ whole genome shotgun (WGS) entry which is preliminary data.</text>
</comment>
<sequence>MSAVSRLASGHRRVKGNDIPQKMLRRPEASIFTSALCVGEGKYNYENVAITDQMIDGRPCPGPRKRPYVSGPPLGARAEAPEWGTRGAPPDRKYAGGPGGHWDRAPHAEPRGLGGRLGGEALRREGGPGVSTQRRSTGRLRGDPPDGGRTGNPGEHWGAKSHGLEEATPPPAQEEGPCADGTASGRPAELSVERTHGTPLKGGGTLLARGGTA</sequence>
<feature type="region of interest" description="Disordered" evidence="1">
    <location>
        <begin position="57"/>
        <end position="213"/>
    </location>
</feature>
<dbReference type="AlphaFoldDB" id="A0AAV7RNI6"/>
<protein>
    <submittedName>
        <fullName evidence="2">Uncharacterized protein</fullName>
    </submittedName>
</protein>
<gene>
    <name evidence="2" type="ORF">NDU88_005238</name>
</gene>
<evidence type="ECO:0000256" key="1">
    <source>
        <dbReference type="SAM" id="MobiDB-lite"/>
    </source>
</evidence>
<feature type="compositionally biased region" description="Basic and acidic residues" evidence="1">
    <location>
        <begin position="101"/>
        <end position="110"/>
    </location>
</feature>
<evidence type="ECO:0000313" key="2">
    <source>
        <dbReference type="EMBL" id="KAJ1152463.1"/>
    </source>
</evidence>
<reference evidence="2" key="1">
    <citation type="journal article" date="2022" name="bioRxiv">
        <title>Sequencing and chromosome-scale assembly of the giantPleurodeles waltlgenome.</title>
        <authorList>
            <person name="Brown T."/>
            <person name="Elewa A."/>
            <person name="Iarovenko S."/>
            <person name="Subramanian E."/>
            <person name="Araus A.J."/>
            <person name="Petzold A."/>
            <person name="Susuki M."/>
            <person name="Suzuki K.-i.T."/>
            <person name="Hayashi T."/>
            <person name="Toyoda A."/>
            <person name="Oliveira C."/>
            <person name="Osipova E."/>
            <person name="Leigh N.D."/>
            <person name="Simon A."/>
            <person name="Yun M.H."/>
        </authorList>
    </citation>
    <scope>NUCLEOTIDE SEQUENCE</scope>
    <source>
        <strain evidence="2">20211129_DDA</strain>
        <tissue evidence="2">Liver</tissue>
    </source>
</reference>
<dbReference type="EMBL" id="JANPWB010000009">
    <property type="protein sequence ID" value="KAJ1152463.1"/>
    <property type="molecule type" value="Genomic_DNA"/>
</dbReference>
<evidence type="ECO:0000313" key="3">
    <source>
        <dbReference type="Proteomes" id="UP001066276"/>
    </source>
</evidence>